<dbReference type="PANTHER" id="PTHR38041:SF1">
    <property type="entry name" value="CHORISMATE MUTASE"/>
    <property type="match status" value="1"/>
</dbReference>
<protein>
    <submittedName>
        <fullName evidence="3">Isochorismate lyase</fullName>
        <ecNumber evidence="3">4.2.99.21</ecNumber>
    </submittedName>
</protein>
<dbReference type="InterPro" id="IPR036263">
    <property type="entry name" value="Chorismate_II_sf"/>
</dbReference>
<dbReference type="PIRSF" id="PIRSF029775">
    <property type="entry name" value="Isochor_pyr_lyas"/>
    <property type="match status" value="1"/>
</dbReference>
<dbReference type="Pfam" id="PF01817">
    <property type="entry name" value="CM_2"/>
    <property type="match status" value="1"/>
</dbReference>
<dbReference type="InterPro" id="IPR002701">
    <property type="entry name" value="CM_II_prokaryot"/>
</dbReference>
<dbReference type="InterPro" id="IPR008241">
    <property type="entry name" value="Isochorismate_pyruvate-lyase"/>
</dbReference>
<organism evidence="3 4">
    <name type="scientific">Microcoleus anatoxicus PTRS2</name>
    <dbReference type="NCBI Taxonomy" id="2705321"/>
    <lineage>
        <taxon>Bacteria</taxon>
        <taxon>Bacillati</taxon>
        <taxon>Cyanobacteriota</taxon>
        <taxon>Cyanophyceae</taxon>
        <taxon>Oscillatoriophycideae</taxon>
        <taxon>Oscillatoriales</taxon>
        <taxon>Microcoleaceae</taxon>
        <taxon>Microcoleus</taxon>
        <taxon>Microcoleus anatoxicus</taxon>
    </lineage>
</organism>
<dbReference type="InterPro" id="IPR051331">
    <property type="entry name" value="Chorismate_mutase-related"/>
</dbReference>
<dbReference type="EMBL" id="JBBLXS010000026">
    <property type="protein sequence ID" value="MEK0183936.1"/>
    <property type="molecule type" value="Genomic_DNA"/>
</dbReference>
<dbReference type="Gene3D" id="1.20.59.10">
    <property type="entry name" value="Chorismate mutase"/>
    <property type="match status" value="1"/>
</dbReference>
<feature type="domain" description="Chorismate mutase" evidence="2">
    <location>
        <begin position="4"/>
        <end position="94"/>
    </location>
</feature>
<evidence type="ECO:0000313" key="3">
    <source>
        <dbReference type="EMBL" id="MEK0183936.1"/>
    </source>
</evidence>
<dbReference type="NCBIfam" id="NF005475">
    <property type="entry name" value="PRK07075.1"/>
    <property type="match status" value="1"/>
</dbReference>
<dbReference type="EC" id="4.2.99.21" evidence="3"/>
<proteinExistence type="predicted"/>
<evidence type="ECO:0000259" key="2">
    <source>
        <dbReference type="PROSITE" id="PS51168"/>
    </source>
</evidence>
<dbReference type="SMART" id="SM00830">
    <property type="entry name" value="CM_2"/>
    <property type="match status" value="1"/>
</dbReference>
<dbReference type="Proteomes" id="UP001384579">
    <property type="component" value="Unassembled WGS sequence"/>
</dbReference>
<dbReference type="PANTHER" id="PTHR38041">
    <property type="entry name" value="CHORISMATE MUTASE"/>
    <property type="match status" value="1"/>
</dbReference>
<sequence length="98" mass="11521">MKAPNECVNILEVREEIDLIDREVIDALSKRFQYVIAAARFKTSEASVKAPDRFYAMLQQRREWAQEAGLNADVVEKLYRDLVNHFIEEEMKHYKSDS</sequence>
<evidence type="ECO:0000256" key="1">
    <source>
        <dbReference type="ARBA" id="ARBA00023235"/>
    </source>
</evidence>
<keyword evidence="4" id="KW-1185">Reference proteome</keyword>
<dbReference type="SUPFAM" id="SSF48600">
    <property type="entry name" value="Chorismate mutase II"/>
    <property type="match status" value="1"/>
</dbReference>
<keyword evidence="1" id="KW-0413">Isomerase</keyword>
<accession>A0ABU8YHV9</accession>
<reference evidence="3 4" key="1">
    <citation type="journal article" date="2020" name="Harmful Algae">
        <title>Molecular and morphological characterization of a novel dihydroanatoxin-a producing Microcoleus species (cyanobacteria) from the Russian River, California, USA.</title>
        <authorList>
            <person name="Conklin K.Y."/>
            <person name="Stancheva R."/>
            <person name="Otten T.G."/>
            <person name="Fadness R."/>
            <person name="Boyer G.L."/>
            <person name="Read B."/>
            <person name="Zhang X."/>
            <person name="Sheath R.G."/>
        </authorList>
    </citation>
    <scope>NUCLEOTIDE SEQUENCE [LARGE SCALE GENOMIC DNA]</scope>
    <source>
        <strain evidence="3 4">PTRS2</strain>
    </source>
</reference>
<evidence type="ECO:0000313" key="4">
    <source>
        <dbReference type="Proteomes" id="UP001384579"/>
    </source>
</evidence>
<dbReference type="PROSITE" id="PS51168">
    <property type="entry name" value="CHORISMATE_MUT_2"/>
    <property type="match status" value="1"/>
</dbReference>
<comment type="caution">
    <text evidence="3">The sequence shown here is derived from an EMBL/GenBank/DDBJ whole genome shotgun (WGS) entry which is preliminary data.</text>
</comment>
<dbReference type="InterPro" id="IPR036979">
    <property type="entry name" value="CM_dom_sf"/>
</dbReference>
<gene>
    <name evidence="3" type="ORF">WMG39_03635</name>
</gene>
<dbReference type="RefSeq" id="WP_340522092.1">
    <property type="nucleotide sequence ID" value="NZ_JBBLXS010000026.1"/>
</dbReference>
<keyword evidence="3" id="KW-0456">Lyase</keyword>
<dbReference type="GO" id="GO:0043904">
    <property type="term" value="F:isochorismate pyruvate lyase activity"/>
    <property type="evidence" value="ECO:0007669"/>
    <property type="project" value="UniProtKB-EC"/>
</dbReference>
<name>A0ABU8YHV9_9CYAN</name>